<comment type="caution">
    <text evidence="1">The sequence shown here is derived from an EMBL/GenBank/DDBJ whole genome shotgun (WGS) entry which is preliminary data.</text>
</comment>
<dbReference type="Gene3D" id="3.90.550.10">
    <property type="entry name" value="Spore Coat Polysaccharide Biosynthesis Protein SpsA, Chain A"/>
    <property type="match status" value="1"/>
</dbReference>
<dbReference type="RefSeq" id="WP_147205864.1">
    <property type="nucleotide sequence ID" value="NZ_BJYT01000028.1"/>
</dbReference>
<keyword evidence="2" id="KW-1185">Reference proteome</keyword>
<dbReference type="EMBL" id="BJYT01000028">
    <property type="protein sequence ID" value="GEO11748.1"/>
    <property type="molecule type" value="Genomic_DNA"/>
</dbReference>
<dbReference type="Proteomes" id="UP000321513">
    <property type="component" value="Unassembled WGS sequence"/>
</dbReference>
<sequence>MIENTIIAVFCYKRAAKLKTSMEALLKNPECSGMDIVFFCDGHKGDKDFQGVKETRAYIDSLTGFKNIYKHYREKNLSTGPNFKMGITWLCENYDQFIVVEDDLVVTSNYITYLLQGLQFYKQEQSVFCVTGFCFPINVKNYAYDTIVHKRFCSYGWASWSNRVKNVKWDKDELKNIIKTTPGFKNSLNEEGRDLYRMVKKQIDGTISTWDIQMQVHVSLNRYKVIYPIVSKAYNIGFDNESTNTFGVDYLKTTLDDGSKTNFNFCPVHVVEPALQDKLKQPYSLPALAYRKVVNTIIKYTSKIRRPALTLLWL</sequence>
<dbReference type="AlphaFoldDB" id="A0A512BIE2"/>
<evidence type="ECO:0000313" key="1">
    <source>
        <dbReference type="EMBL" id="GEO11748.1"/>
    </source>
</evidence>
<protein>
    <submittedName>
        <fullName evidence="1">Hemolytic protein HlpA</fullName>
    </submittedName>
</protein>
<name>A0A512BIE2_9BACT</name>
<organism evidence="1 2">
    <name type="scientific">Segetibacter aerophilus</name>
    <dbReference type="NCBI Taxonomy" id="670293"/>
    <lineage>
        <taxon>Bacteria</taxon>
        <taxon>Pseudomonadati</taxon>
        <taxon>Bacteroidota</taxon>
        <taxon>Chitinophagia</taxon>
        <taxon>Chitinophagales</taxon>
        <taxon>Chitinophagaceae</taxon>
        <taxon>Segetibacter</taxon>
    </lineage>
</organism>
<reference evidence="1 2" key="1">
    <citation type="submission" date="2019-07" db="EMBL/GenBank/DDBJ databases">
        <title>Whole genome shotgun sequence of Segetibacter aerophilus NBRC 106135.</title>
        <authorList>
            <person name="Hosoyama A."/>
            <person name="Uohara A."/>
            <person name="Ohji S."/>
            <person name="Ichikawa N."/>
        </authorList>
    </citation>
    <scope>NUCLEOTIDE SEQUENCE [LARGE SCALE GENOMIC DNA]</scope>
    <source>
        <strain evidence="1 2">NBRC 106135</strain>
    </source>
</reference>
<dbReference type="InterPro" id="IPR029044">
    <property type="entry name" value="Nucleotide-diphossugar_trans"/>
</dbReference>
<gene>
    <name evidence="1" type="ORF">SAE01_42440</name>
</gene>
<dbReference type="SUPFAM" id="SSF53448">
    <property type="entry name" value="Nucleotide-diphospho-sugar transferases"/>
    <property type="match status" value="1"/>
</dbReference>
<proteinExistence type="predicted"/>
<evidence type="ECO:0000313" key="2">
    <source>
        <dbReference type="Proteomes" id="UP000321513"/>
    </source>
</evidence>
<dbReference type="OrthoDB" id="9785375at2"/>
<accession>A0A512BIE2</accession>